<dbReference type="PROSITE" id="PS50109">
    <property type="entry name" value="HIS_KIN"/>
    <property type="match status" value="1"/>
</dbReference>
<dbReference type="PANTHER" id="PTHR45436:SF5">
    <property type="entry name" value="SENSOR HISTIDINE KINASE TRCS"/>
    <property type="match status" value="1"/>
</dbReference>
<dbReference type="SUPFAM" id="SSF55874">
    <property type="entry name" value="ATPase domain of HSP90 chaperone/DNA topoisomerase II/histidine kinase"/>
    <property type="match status" value="1"/>
</dbReference>
<comment type="subcellular location">
    <subcellularLocation>
        <location evidence="2">Membrane</location>
    </subcellularLocation>
</comment>
<evidence type="ECO:0000256" key="5">
    <source>
        <dbReference type="ARBA" id="ARBA00022679"/>
    </source>
</evidence>
<dbReference type="EC" id="2.7.13.3" evidence="3"/>
<dbReference type="SUPFAM" id="SSF47384">
    <property type="entry name" value="Homodimeric domain of signal transducing histidine kinase"/>
    <property type="match status" value="1"/>
</dbReference>
<dbReference type="PRINTS" id="PR00344">
    <property type="entry name" value="BCTRLSENSOR"/>
</dbReference>
<dbReference type="Gene3D" id="1.10.287.130">
    <property type="match status" value="1"/>
</dbReference>
<reference evidence="12 13" key="1">
    <citation type="submission" date="2019-07" db="EMBL/GenBank/DDBJ databases">
        <title>Whole genome shotgun sequence of Chitinophaga cymbidii NBRC 109752.</title>
        <authorList>
            <person name="Hosoyama A."/>
            <person name="Uohara A."/>
            <person name="Ohji S."/>
            <person name="Ichikawa N."/>
        </authorList>
    </citation>
    <scope>NUCLEOTIDE SEQUENCE [LARGE SCALE GENOMIC DNA]</scope>
    <source>
        <strain evidence="12 13">NBRC 109752</strain>
    </source>
</reference>
<dbReference type="GO" id="GO:0000155">
    <property type="term" value="F:phosphorelay sensor kinase activity"/>
    <property type="evidence" value="ECO:0007669"/>
    <property type="project" value="InterPro"/>
</dbReference>
<feature type="domain" description="Histidine kinase" evidence="11">
    <location>
        <begin position="225"/>
        <end position="439"/>
    </location>
</feature>
<dbReference type="Pfam" id="PF00512">
    <property type="entry name" value="HisKA"/>
    <property type="match status" value="1"/>
</dbReference>
<name>A0A512RJC5_9BACT</name>
<evidence type="ECO:0000256" key="9">
    <source>
        <dbReference type="ARBA" id="ARBA00023136"/>
    </source>
</evidence>
<evidence type="ECO:0000256" key="6">
    <source>
        <dbReference type="ARBA" id="ARBA00022692"/>
    </source>
</evidence>
<evidence type="ECO:0000259" key="11">
    <source>
        <dbReference type="PROSITE" id="PS50109"/>
    </source>
</evidence>
<dbReference type="GO" id="GO:0005886">
    <property type="term" value="C:plasma membrane"/>
    <property type="evidence" value="ECO:0007669"/>
    <property type="project" value="TreeGrafter"/>
</dbReference>
<feature type="transmembrane region" description="Helical" evidence="10">
    <location>
        <begin position="142"/>
        <end position="166"/>
    </location>
</feature>
<comment type="caution">
    <text evidence="12">The sequence shown here is derived from an EMBL/GenBank/DDBJ whole genome shotgun (WGS) entry which is preliminary data.</text>
</comment>
<evidence type="ECO:0000256" key="1">
    <source>
        <dbReference type="ARBA" id="ARBA00000085"/>
    </source>
</evidence>
<dbReference type="InterPro" id="IPR003661">
    <property type="entry name" value="HisK_dim/P_dom"/>
</dbReference>
<dbReference type="SMART" id="SM00387">
    <property type="entry name" value="HATPase_c"/>
    <property type="match status" value="1"/>
</dbReference>
<dbReference type="Proteomes" id="UP000321436">
    <property type="component" value="Unassembled WGS sequence"/>
</dbReference>
<dbReference type="SMART" id="SM00388">
    <property type="entry name" value="HisKA"/>
    <property type="match status" value="1"/>
</dbReference>
<dbReference type="OrthoDB" id="1522504at2"/>
<feature type="transmembrane region" description="Helical" evidence="10">
    <location>
        <begin position="7"/>
        <end position="30"/>
    </location>
</feature>
<keyword evidence="9 10" id="KW-0472">Membrane</keyword>
<dbReference type="RefSeq" id="WP_146860406.1">
    <property type="nucleotide sequence ID" value="NZ_BKAU01000001.1"/>
</dbReference>
<keyword evidence="6 10" id="KW-0812">Transmembrane</keyword>
<organism evidence="12 13">
    <name type="scientific">Chitinophaga cymbidii</name>
    <dbReference type="NCBI Taxonomy" id="1096750"/>
    <lineage>
        <taxon>Bacteria</taxon>
        <taxon>Pseudomonadati</taxon>
        <taxon>Bacteroidota</taxon>
        <taxon>Chitinophagia</taxon>
        <taxon>Chitinophagales</taxon>
        <taxon>Chitinophagaceae</taxon>
        <taxon>Chitinophaga</taxon>
    </lineage>
</organism>
<dbReference type="EMBL" id="BKAU01000001">
    <property type="protein sequence ID" value="GEP95811.1"/>
    <property type="molecule type" value="Genomic_DNA"/>
</dbReference>
<dbReference type="AlphaFoldDB" id="A0A512RJC5"/>
<proteinExistence type="predicted"/>
<dbReference type="InterPro" id="IPR005467">
    <property type="entry name" value="His_kinase_dom"/>
</dbReference>
<comment type="catalytic activity">
    <reaction evidence="1">
        <text>ATP + protein L-histidine = ADP + protein N-phospho-L-histidine.</text>
        <dbReference type="EC" id="2.7.13.3"/>
    </reaction>
</comment>
<evidence type="ECO:0000256" key="2">
    <source>
        <dbReference type="ARBA" id="ARBA00004370"/>
    </source>
</evidence>
<dbReference type="InterPro" id="IPR004358">
    <property type="entry name" value="Sig_transdc_His_kin-like_C"/>
</dbReference>
<sequence length="456" mass="51846">MKLFTKLTLFITLSKMAIVILFVLLLPLLVDHVASRYNDYYLGEQKKKVLHVIQQNGIDFYLQGEDSYGSYTMLKEEYISLEPVGKIQIPDTIATLRRIVEADTLTYRVLTHIFSYGSHRYILEVGKTTETIGQYNRPLQAVALYVLIGLIVMTILIDLIFTRLLLRPLGQIIKTQLLNRKFPFREQIPPVNTTTTDFRYLDSSLTALMDRIKTAFEKEREFTSNASHELMTPISILQHKMENMLMDGALDEEMQHRITGMMKTLNRLKKIVQSLLLISRIENDQFARSDTFSIHALLTEVMEELGHRLEDRELQFSMNISQKVVLQGLNHDLIFQLFYNLVNNAIRYNKQQGKIVISERKAGDGVYAVRVTDTGIGIPAQELATVFNRFKKVERTEQEGYGLGLSIVQAIAGYHGISLEVESVQGRGTTFTVLFPPGVLSPSPGKNFNISTTGNG</sequence>
<keyword evidence="8 10" id="KW-1133">Transmembrane helix</keyword>
<evidence type="ECO:0000256" key="8">
    <source>
        <dbReference type="ARBA" id="ARBA00022989"/>
    </source>
</evidence>
<keyword evidence="13" id="KW-1185">Reference proteome</keyword>
<dbReference type="PANTHER" id="PTHR45436">
    <property type="entry name" value="SENSOR HISTIDINE KINASE YKOH"/>
    <property type="match status" value="1"/>
</dbReference>
<dbReference type="CDD" id="cd00082">
    <property type="entry name" value="HisKA"/>
    <property type="match status" value="1"/>
</dbReference>
<evidence type="ECO:0000313" key="13">
    <source>
        <dbReference type="Proteomes" id="UP000321436"/>
    </source>
</evidence>
<keyword evidence="4" id="KW-0597">Phosphoprotein</keyword>
<dbReference type="InterPro" id="IPR036097">
    <property type="entry name" value="HisK_dim/P_sf"/>
</dbReference>
<gene>
    <name evidence="12" type="ORF">CCY01nite_20710</name>
</gene>
<dbReference type="InterPro" id="IPR050428">
    <property type="entry name" value="TCS_sensor_his_kinase"/>
</dbReference>
<dbReference type="InterPro" id="IPR036890">
    <property type="entry name" value="HATPase_C_sf"/>
</dbReference>
<evidence type="ECO:0000313" key="12">
    <source>
        <dbReference type="EMBL" id="GEP95811.1"/>
    </source>
</evidence>
<dbReference type="InterPro" id="IPR003594">
    <property type="entry name" value="HATPase_dom"/>
</dbReference>
<dbReference type="Pfam" id="PF02518">
    <property type="entry name" value="HATPase_c"/>
    <property type="match status" value="1"/>
</dbReference>
<keyword evidence="7 12" id="KW-0418">Kinase</keyword>
<evidence type="ECO:0000256" key="3">
    <source>
        <dbReference type="ARBA" id="ARBA00012438"/>
    </source>
</evidence>
<protein>
    <recommendedName>
        <fullName evidence="3">histidine kinase</fullName>
        <ecNumber evidence="3">2.7.13.3</ecNumber>
    </recommendedName>
</protein>
<dbReference type="Gene3D" id="3.30.565.10">
    <property type="entry name" value="Histidine kinase-like ATPase, C-terminal domain"/>
    <property type="match status" value="1"/>
</dbReference>
<evidence type="ECO:0000256" key="4">
    <source>
        <dbReference type="ARBA" id="ARBA00022553"/>
    </source>
</evidence>
<evidence type="ECO:0000256" key="10">
    <source>
        <dbReference type="SAM" id="Phobius"/>
    </source>
</evidence>
<evidence type="ECO:0000256" key="7">
    <source>
        <dbReference type="ARBA" id="ARBA00022777"/>
    </source>
</evidence>
<accession>A0A512RJC5</accession>
<keyword evidence="5" id="KW-0808">Transferase</keyword>